<reference evidence="1 2" key="1">
    <citation type="journal article" date="2021" name="Hortic Res">
        <title>Chromosome-scale assembly of the Dendrobium chrysotoxum genome enhances the understanding of orchid evolution.</title>
        <authorList>
            <person name="Zhang Y."/>
            <person name="Zhang G.Q."/>
            <person name="Zhang D."/>
            <person name="Liu X.D."/>
            <person name="Xu X.Y."/>
            <person name="Sun W.H."/>
            <person name="Yu X."/>
            <person name="Zhu X."/>
            <person name="Wang Z.W."/>
            <person name="Zhao X."/>
            <person name="Zhong W.Y."/>
            <person name="Chen H."/>
            <person name="Yin W.L."/>
            <person name="Huang T."/>
            <person name="Niu S.C."/>
            <person name="Liu Z.J."/>
        </authorList>
    </citation>
    <scope>NUCLEOTIDE SEQUENCE [LARGE SCALE GENOMIC DNA]</scope>
    <source>
        <strain evidence="1">Lindl</strain>
    </source>
</reference>
<gene>
    <name evidence="1" type="ORF">IEQ34_000845</name>
</gene>
<evidence type="ECO:0000313" key="1">
    <source>
        <dbReference type="EMBL" id="KAH0471122.1"/>
    </source>
</evidence>
<accession>A0AAV7HU43</accession>
<dbReference type="AlphaFoldDB" id="A0AAV7HU43"/>
<name>A0AAV7HU43_DENCH</name>
<evidence type="ECO:0008006" key="3">
    <source>
        <dbReference type="Google" id="ProtNLM"/>
    </source>
</evidence>
<sequence>MKLIKWSSFLDVGVKSLVILIWVSFPNLRPHIFSPRILHAMDSMFVDNATSVGSRPSLVRVLMELDITKNFPDKI</sequence>
<dbReference type="EMBL" id="JAGFBR010000001">
    <property type="protein sequence ID" value="KAH0471122.1"/>
    <property type="molecule type" value="Genomic_DNA"/>
</dbReference>
<dbReference type="Proteomes" id="UP000775213">
    <property type="component" value="Unassembled WGS sequence"/>
</dbReference>
<comment type="caution">
    <text evidence="1">The sequence shown here is derived from an EMBL/GenBank/DDBJ whole genome shotgun (WGS) entry which is preliminary data.</text>
</comment>
<protein>
    <recommendedName>
        <fullName evidence="3">DUF4283 domain-containing protein</fullName>
    </recommendedName>
</protein>
<proteinExistence type="predicted"/>
<organism evidence="1 2">
    <name type="scientific">Dendrobium chrysotoxum</name>
    <name type="common">Orchid</name>
    <dbReference type="NCBI Taxonomy" id="161865"/>
    <lineage>
        <taxon>Eukaryota</taxon>
        <taxon>Viridiplantae</taxon>
        <taxon>Streptophyta</taxon>
        <taxon>Embryophyta</taxon>
        <taxon>Tracheophyta</taxon>
        <taxon>Spermatophyta</taxon>
        <taxon>Magnoliopsida</taxon>
        <taxon>Liliopsida</taxon>
        <taxon>Asparagales</taxon>
        <taxon>Orchidaceae</taxon>
        <taxon>Epidendroideae</taxon>
        <taxon>Malaxideae</taxon>
        <taxon>Dendrobiinae</taxon>
        <taxon>Dendrobium</taxon>
    </lineage>
</organism>
<evidence type="ECO:0000313" key="2">
    <source>
        <dbReference type="Proteomes" id="UP000775213"/>
    </source>
</evidence>
<keyword evidence="2" id="KW-1185">Reference proteome</keyword>